<sequence>MKNSLFETAPGFDRPIEVLAHCHSRIRKQLATLKKLVAYLPSHGADVDAQQAAHAVLRYFNDAAQLHHEDEEDNLLPQLEMTASGTDADQLQAILPRLLDEHRKMASLWPVLDRQLSTIASGQSAQLSETDVAQFAQLYEAHMQMEESVIAPMAKRLFSDGQMQELGDAMRARRGISNT</sequence>
<proteinExistence type="predicted"/>
<dbReference type="Proteomes" id="UP000295382">
    <property type="component" value="Unassembled WGS sequence"/>
</dbReference>
<reference evidence="2 3" key="1">
    <citation type="submission" date="2019-03" db="EMBL/GenBank/DDBJ databases">
        <title>Genomic Encyclopedia of Type Strains, Phase IV (KMG-IV): sequencing the most valuable type-strain genomes for metagenomic binning, comparative biology and taxonomic classification.</title>
        <authorList>
            <person name="Goeker M."/>
        </authorList>
    </citation>
    <scope>NUCLEOTIDE SEQUENCE [LARGE SCALE GENOMIC DNA]</scope>
    <source>
        <strain evidence="2 3">DSM 7445</strain>
    </source>
</reference>
<feature type="domain" description="Hemerythrin-like" evidence="1">
    <location>
        <begin position="15"/>
        <end position="154"/>
    </location>
</feature>
<comment type="caution">
    <text evidence="2">The sequence shown here is derived from an EMBL/GenBank/DDBJ whole genome shotgun (WGS) entry which is preliminary data.</text>
</comment>
<dbReference type="Gene3D" id="1.20.120.520">
    <property type="entry name" value="nmb1532 protein domain like"/>
    <property type="match status" value="1"/>
</dbReference>
<dbReference type="CDD" id="cd12108">
    <property type="entry name" value="Hr-like"/>
    <property type="match status" value="1"/>
</dbReference>
<gene>
    <name evidence="2" type="ORF">EDC30_10725</name>
</gene>
<evidence type="ECO:0000259" key="1">
    <source>
        <dbReference type="Pfam" id="PF01814"/>
    </source>
</evidence>
<dbReference type="Pfam" id="PF01814">
    <property type="entry name" value="Hemerythrin"/>
    <property type="match status" value="1"/>
</dbReference>
<dbReference type="AlphaFoldDB" id="A0A4R3HTA5"/>
<keyword evidence="3" id="KW-1185">Reference proteome</keyword>
<dbReference type="InterPro" id="IPR012312">
    <property type="entry name" value="Hemerythrin-like"/>
</dbReference>
<evidence type="ECO:0000313" key="3">
    <source>
        <dbReference type="Proteomes" id="UP000295382"/>
    </source>
</evidence>
<dbReference type="RefSeq" id="WP_243656749.1">
    <property type="nucleotide sequence ID" value="NZ_SLZQ01000007.1"/>
</dbReference>
<accession>A0A4R3HTA5</accession>
<protein>
    <submittedName>
        <fullName evidence="2">Hemerythrin-like domain-containing protein</fullName>
    </submittedName>
</protein>
<name>A0A4R3HTA5_PAULE</name>
<evidence type="ECO:0000313" key="2">
    <source>
        <dbReference type="EMBL" id="TCS36208.1"/>
    </source>
</evidence>
<dbReference type="EMBL" id="SLZQ01000007">
    <property type="protein sequence ID" value="TCS36208.1"/>
    <property type="molecule type" value="Genomic_DNA"/>
</dbReference>
<organism evidence="2 3">
    <name type="scientific">Paucimonas lemoignei</name>
    <name type="common">Pseudomonas lemoignei</name>
    <dbReference type="NCBI Taxonomy" id="29443"/>
    <lineage>
        <taxon>Bacteria</taxon>
        <taxon>Pseudomonadati</taxon>
        <taxon>Pseudomonadota</taxon>
        <taxon>Betaproteobacteria</taxon>
        <taxon>Burkholderiales</taxon>
        <taxon>Burkholderiaceae</taxon>
        <taxon>Paucimonas</taxon>
    </lineage>
</organism>